<evidence type="ECO:0000256" key="1">
    <source>
        <dbReference type="ARBA" id="ARBA00010638"/>
    </source>
</evidence>
<dbReference type="EC" id="6.3.3.2" evidence="5"/>
<dbReference type="Proteomes" id="UP000595871">
    <property type="component" value="Chromosome"/>
</dbReference>
<dbReference type="InterPro" id="IPR037171">
    <property type="entry name" value="NagB/RpiA_transferase-like"/>
</dbReference>
<gene>
    <name evidence="6" type="ORF">I6H46_00160</name>
</gene>
<dbReference type="PANTHER" id="PTHR23407:SF1">
    <property type="entry name" value="5-FORMYLTETRAHYDROFOLATE CYCLO-LIGASE"/>
    <property type="match status" value="1"/>
</dbReference>
<evidence type="ECO:0000313" key="7">
    <source>
        <dbReference type="Proteomes" id="UP000595871"/>
    </source>
</evidence>
<feature type="binding site" evidence="4">
    <location>
        <begin position="2"/>
        <end position="6"/>
    </location>
    <ligand>
        <name>ATP</name>
        <dbReference type="ChEBI" id="CHEBI:30616"/>
    </ligand>
</feature>
<keyword evidence="6" id="KW-0436">Ligase</keyword>
<feature type="binding site" evidence="4">
    <location>
        <position position="53"/>
    </location>
    <ligand>
        <name>substrate</name>
    </ligand>
</feature>
<comment type="similarity">
    <text evidence="1 5">Belongs to the 5-formyltetrahydrofolate cyclo-ligase family.</text>
</comment>
<evidence type="ECO:0000313" key="6">
    <source>
        <dbReference type="EMBL" id="QQN56112.1"/>
    </source>
</evidence>
<evidence type="ECO:0000256" key="4">
    <source>
        <dbReference type="PIRSR" id="PIRSR006806-1"/>
    </source>
</evidence>
<dbReference type="RefSeq" id="WP_200225882.1">
    <property type="nucleotide sequence ID" value="NZ_CP067016.1"/>
</dbReference>
<dbReference type="GO" id="GO:0009396">
    <property type="term" value="P:folic acid-containing compound biosynthetic process"/>
    <property type="evidence" value="ECO:0007669"/>
    <property type="project" value="TreeGrafter"/>
</dbReference>
<reference evidence="6 7" key="1">
    <citation type="submission" date="2020-12" db="EMBL/GenBank/DDBJ databases">
        <title>FDA dAtabase for Regulatory Grade micrObial Sequences (FDA-ARGOS): Supporting development and validation of Infectious Disease Dx tests.</title>
        <authorList>
            <person name="Sproer C."/>
            <person name="Gronow S."/>
            <person name="Severitt S."/>
            <person name="Schroder I."/>
            <person name="Tallon L."/>
            <person name="Sadzewicz L."/>
            <person name="Zhao X."/>
            <person name="Boylan J."/>
            <person name="Ott S."/>
            <person name="Bowen H."/>
            <person name="Vavikolanu K."/>
            <person name="Mehta A."/>
            <person name="Aluvathingal J."/>
            <person name="Nadendla S."/>
            <person name="Lowell S."/>
            <person name="Myers T."/>
            <person name="Yan Y."/>
            <person name="Sichtig H."/>
        </authorList>
    </citation>
    <scope>NUCLEOTIDE SEQUENCE [LARGE SCALE GENOMIC DNA]</scope>
    <source>
        <strain evidence="6 7">FDAARGOS_989</strain>
    </source>
</reference>
<dbReference type="PANTHER" id="PTHR23407">
    <property type="entry name" value="ATPASE INHIBITOR/5-FORMYLTETRAHYDROFOLATE CYCLO-LIGASE"/>
    <property type="match status" value="1"/>
</dbReference>
<proteinExistence type="inferred from homology"/>
<dbReference type="AlphaFoldDB" id="A0A7T7ZVH9"/>
<dbReference type="GO" id="GO:0030272">
    <property type="term" value="F:5-formyltetrahydrofolate cyclo-ligase activity"/>
    <property type="evidence" value="ECO:0007669"/>
    <property type="project" value="UniProtKB-EC"/>
</dbReference>
<comment type="cofactor">
    <cofactor evidence="5">
        <name>Mg(2+)</name>
        <dbReference type="ChEBI" id="CHEBI:18420"/>
    </cofactor>
</comment>
<dbReference type="InterPro" id="IPR002698">
    <property type="entry name" value="FTHF_cligase"/>
</dbReference>
<evidence type="ECO:0000256" key="5">
    <source>
        <dbReference type="RuleBase" id="RU361279"/>
    </source>
</evidence>
<name>A0A7T7ZVH9_9FIRM</name>
<keyword evidence="5" id="KW-0479">Metal-binding</keyword>
<dbReference type="KEGG" id="aob:I6H46_00160"/>
<dbReference type="EMBL" id="CP067016">
    <property type="protein sequence ID" value="QQN56112.1"/>
    <property type="molecule type" value="Genomic_DNA"/>
</dbReference>
<dbReference type="GO" id="GO:0005524">
    <property type="term" value="F:ATP binding"/>
    <property type="evidence" value="ECO:0007669"/>
    <property type="project" value="UniProtKB-KW"/>
</dbReference>
<evidence type="ECO:0000256" key="2">
    <source>
        <dbReference type="ARBA" id="ARBA00022741"/>
    </source>
</evidence>
<dbReference type="GO" id="GO:0046872">
    <property type="term" value="F:metal ion binding"/>
    <property type="evidence" value="ECO:0007669"/>
    <property type="project" value="UniProtKB-KW"/>
</dbReference>
<keyword evidence="2 4" id="KW-0547">Nucleotide-binding</keyword>
<keyword evidence="7" id="KW-1185">Reference proteome</keyword>
<dbReference type="NCBIfam" id="TIGR02727">
    <property type="entry name" value="MTHFS_bact"/>
    <property type="match status" value="1"/>
</dbReference>
<dbReference type="Pfam" id="PF01812">
    <property type="entry name" value="5-FTHF_cyc-lig"/>
    <property type="match status" value="1"/>
</dbReference>
<keyword evidence="3 4" id="KW-0067">ATP-binding</keyword>
<dbReference type="GO" id="GO:0035999">
    <property type="term" value="P:tetrahydrofolate interconversion"/>
    <property type="evidence" value="ECO:0007669"/>
    <property type="project" value="TreeGrafter"/>
</dbReference>
<feature type="binding site" evidence="4">
    <location>
        <begin position="127"/>
        <end position="135"/>
    </location>
    <ligand>
        <name>ATP</name>
        <dbReference type="ChEBI" id="CHEBI:30616"/>
    </ligand>
</feature>
<dbReference type="InterPro" id="IPR024185">
    <property type="entry name" value="FTHF_cligase-like_sf"/>
</dbReference>
<comment type="catalytic activity">
    <reaction evidence="5">
        <text>(6S)-5-formyl-5,6,7,8-tetrahydrofolate + ATP = (6R)-5,10-methenyltetrahydrofolate + ADP + phosphate</text>
        <dbReference type="Rhea" id="RHEA:10488"/>
        <dbReference type="ChEBI" id="CHEBI:30616"/>
        <dbReference type="ChEBI" id="CHEBI:43474"/>
        <dbReference type="ChEBI" id="CHEBI:57455"/>
        <dbReference type="ChEBI" id="CHEBI:57457"/>
        <dbReference type="ChEBI" id="CHEBI:456216"/>
        <dbReference type="EC" id="6.3.3.2"/>
    </reaction>
</comment>
<evidence type="ECO:0000256" key="3">
    <source>
        <dbReference type="ARBA" id="ARBA00022840"/>
    </source>
</evidence>
<accession>A0A7T7ZVH9</accession>
<protein>
    <recommendedName>
        <fullName evidence="5">5-formyltetrahydrofolate cyclo-ligase</fullName>
        <ecNumber evidence="5">6.3.3.2</ecNumber>
    </recommendedName>
</protein>
<keyword evidence="5" id="KW-0460">Magnesium</keyword>
<dbReference type="SUPFAM" id="SSF100950">
    <property type="entry name" value="NagB/RpiA/CoA transferase-like"/>
    <property type="match status" value="1"/>
</dbReference>
<dbReference type="Gene3D" id="3.40.50.10420">
    <property type="entry name" value="NagB/RpiA/CoA transferase-like"/>
    <property type="match status" value="1"/>
</dbReference>
<sequence>MKKELRRYFINNRKKIPKNDKKIWDEKIKNKLIKSEYYRIAKSIFIYYSTEDEINTKKIIEQAFLDKKEVYIPKIIKKSEMIPVLLTSFDDLIDGAYKIKTSKLEKSLEKIDLTIVPGLSFDKNKFRLGYGGGYYDYYIKNHKSFYIGLFYQINKSYKLNFDNFDQKLDLIITDKKYFKILANWLGFFECL</sequence>
<dbReference type="PIRSF" id="PIRSF006806">
    <property type="entry name" value="FTHF_cligase"/>
    <property type="match status" value="1"/>
</dbReference>
<organism evidence="6 7">
    <name type="scientific">Anaerococcus obesiensis</name>
    <dbReference type="NCBI Taxonomy" id="1287640"/>
    <lineage>
        <taxon>Bacteria</taxon>
        <taxon>Bacillati</taxon>
        <taxon>Bacillota</taxon>
        <taxon>Tissierellia</taxon>
        <taxon>Tissierellales</taxon>
        <taxon>Peptoniphilaceae</taxon>
        <taxon>Anaerococcus</taxon>
    </lineage>
</organism>